<evidence type="ECO:0000313" key="4">
    <source>
        <dbReference type="Proteomes" id="UP001139721"/>
    </source>
</evidence>
<accession>A0A9X2D1C6</accession>
<proteinExistence type="predicted"/>
<dbReference type="Proteomes" id="UP001139721">
    <property type="component" value="Unassembled WGS sequence"/>
</dbReference>
<dbReference type="EMBL" id="JAJKBJ010000013">
    <property type="protein sequence ID" value="MCL9684671.1"/>
    <property type="molecule type" value="Genomic_DNA"/>
</dbReference>
<keyword evidence="1" id="KW-0812">Transmembrane</keyword>
<feature type="domain" description="DUF5638" evidence="2">
    <location>
        <begin position="6"/>
        <end position="109"/>
    </location>
</feature>
<feature type="transmembrane region" description="Helical" evidence="1">
    <location>
        <begin position="111"/>
        <end position="132"/>
    </location>
</feature>
<evidence type="ECO:0000259" key="2">
    <source>
        <dbReference type="Pfam" id="PF18688"/>
    </source>
</evidence>
<evidence type="ECO:0000313" key="3">
    <source>
        <dbReference type="EMBL" id="MCL9684671.1"/>
    </source>
</evidence>
<dbReference type="RefSeq" id="WP_250421880.1">
    <property type="nucleotide sequence ID" value="NZ_JAJKBJ010000013.1"/>
</dbReference>
<dbReference type="InterPro" id="IPR040737">
    <property type="entry name" value="DUF5638"/>
</dbReference>
<gene>
    <name evidence="3" type="ORF">LOX96_11245</name>
</gene>
<reference evidence="3" key="1">
    <citation type="submission" date="2021-11" db="EMBL/GenBank/DDBJ databases">
        <title>Legionella maioricencis sp. nov., a new species isolated from hot water samples in Mallorca.</title>
        <authorList>
            <person name="Crespi S."/>
            <person name="Drasar V."/>
            <person name="Salva-Serra F."/>
            <person name="Jaen-Luchoro D."/>
            <person name="Pineiro-Iglesias B."/>
            <person name="Aliaga F."/>
            <person name="Fernandez-Juarez V."/>
            <person name="Coll G."/>
            <person name="Moore E.R.B."/>
            <person name="Bennasar-Figueras A."/>
        </authorList>
    </citation>
    <scope>NUCLEOTIDE SEQUENCE</scope>
    <source>
        <strain evidence="3">HCPI-6</strain>
    </source>
</reference>
<dbReference type="AlphaFoldDB" id="A0A9X2D1C6"/>
<evidence type="ECO:0000256" key="1">
    <source>
        <dbReference type="SAM" id="Phobius"/>
    </source>
</evidence>
<keyword evidence="1" id="KW-1133">Transmembrane helix</keyword>
<keyword evidence="4" id="KW-1185">Reference proteome</keyword>
<keyword evidence="1" id="KW-0472">Membrane</keyword>
<dbReference type="Pfam" id="PF18688">
    <property type="entry name" value="DUF5638"/>
    <property type="match status" value="1"/>
</dbReference>
<comment type="caution">
    <text evidence="3">The sequence shown here is derived from an EMBL/GenBank/DDBJ whole genome shotgun (WGS) entry which is preliminary data.</text>
</comment>
<name>A0A9X2D1C6_9GAMM</name>
<protein>
    <submittedName>
        <fullName evidence="3">DUF5638 domain-containing protein</fullName>
    </submittedName>
</protein>
<organism evidence="3 4">
    <name type="scientific">Legionella maioricensis</name>
    <dbReference type="NCBI Taxonomy" id="2896528"/>
    <lineage>
        <taxon>Bacteria</taxon>
        <taxon>Pseudomonadati</taxon>
        <taxon>Pseudomonadota</taxon>
        <taxon>Gammaproteobacteria</taxon>
        <taxon>Legionellales</taxon>
        <taxon>Legionellaceae</taxon>
        <taxon>Legionella</taxon>
    </lineage>
</organism>
<sequence>MPSYNNAELLAQRIADCNVQLDSLFADLDINSTLKMQLGQIKYFYQRAFDKTSNEKNALRIALQYEQFIITATEVKLGQLTADGANDIIADTTDDRQFNIVMYNILKVCELFFWTAVAAAAYVGCITTGIPLLFLEPFTGFAVTAGTSLLFAAAVHQAGECFEEFKTFARINAEDTRERSVISFFSSQPLRRVEQTAPDEDLESSSEPTIYTACN</sequence>